<dbReference type="Proteomes" id="UP001159363">
    <property type="component" value="Chromosome 11"/>
</dbReference>
<protein>
    <submittedName>
        <fullName evidence="1">Uncharacterized protein</fullName>
    </submittedName>
</protein>
<accession>A0ABQ9GI10</accession>
<keyword evidence="2" id="KW-1185">Reference proteome</keyword>
<reference evidence="1 2" key="1">
    <citation type="submission" date="2023-02" db="EMBL/GenBank/DDBJ databases">
        <title>LHISI_Scaffold_Assembly.</title>
        <authorList>
            <person name="Stuart O.P."/>
            <person name="Cleave R."/>
            <person name="Magrath M.J.L."/>
            <person name="Mikheyev A.S."/>
        </authorList>
    </citation>
    <scope>NUCLEOTIDE SEQUENCE [LARGE SCALE GENOMIC DNA]</scope>
    <source>
        <strain evidence="1">Daus_M_001</strain>
        <tissue evidence="1">Leg muscle</tissue>
    </source>
</reference>
<sequence>MACTFPRRNAYGLLSAGNTKATGQQRPTTPKDMKVTTRLRELKNRRRCWGIPFTLSSARVIVYTVTHNRTISNLPPLKHVQRLPLGSCGSPQTAFRTSRRSRDSLVRPRLTSFRRSAQIVLAAPDRVKFGNISSFYMSVVERFGPAGKDGCAWQGSSTPTRAFLLSSMLLALPEGGKSVQNFIFPLRPGIAWQSCRLARAAANTPHTVEWDMPIRRYGACTSGRHVVDVQTYHFLKPNSAHRPRTASITHVSLQHGKHKRRNILKVEHVNRVSEKVGSNSEWTIYGIACLASLHSAPSRRPVSHRDSSPAPLFDDLERASSLATEMPDGYVAKSHLCFQAADLHVVVGWTATLRSPVSTLRVHAALREHCTSVQNPARSGDGALITRTNVALIAPALLGLKRGEKLQADVQTPSYRTFSVN</sequence>
<proteinExistence type="predicted"/>
<comment type="caution">
    <text evidence="1">The sequence shown here is derived from an EMBL/GenBank/DDBJ whole genome shotgun (WGS) entry which is preliminary data.</text>
</comment>
<gene>
    <name evidence="1" type="ORF">PR048_027978</name>
</gene>
<organism evidence="1 2">
    <name type="scientific">Dryococelus australis</name>
    <dbReference type="NCBI Taxonomy" id="614101"/>
    <lineage>
        <taxon>Eukaryota</taxon>
        <taxon>Metazoa</taxon>
        <taxon>Ecdysozoa</taxon>
        <taxon>Arthropoda</taxon>
        <taxon>Hexapoda</taxon>
        <taxon>Insecta</taxon>
        <taxon>Pterygota</taxon>
        <taxon>Neoptera</taxon>
        <taxon>Polyneoptera</taxon>
        <taxon>Phasmatodea</taxon>
        <taxon>Verophasmatodea</taxon>
        <taxon>Anareolatae</taxon>
        <taxon>Phasmatidae</taxon>
        <taxon>Eurycanthinae</taxon>
        <taxon>Dryococelus</taxon>
    </lineage>
</organism>
<dbReference type="EMBL" id="JARBHB010000012">
    <property type="protein sequence ID" value="KAJ8871651.1"/>
    <property type="molecule type" value="Genomic_DNA"/>
</dbReference>
<evidence type="ECO:0000313" key="1">
    <source>
        <dbReference type="EMBL" id="KAJ8871651.1"/>
    </source>
</evidence>
<name>A0ABQ9GI10_9NEOP</name>
<evidence type="ECO:0000313" key="2">
    <source>
        <dbReference type="Proteomes" id="UP001159363"/>
    </source>
</evidence>